<keyword evidence="5" id="KW-0663">Pyridoxal phosphate</keyword>
<keyword evidence="8" id="KW-1185">Reference proteome</keyword>
<evidence type="ECO:0000256" key="4">
    <source>
        <dbReference type="ARBA" id="ARBA00022679"/>
    </source>
</evidence>
<evidence type="ECO:0000256" key="5">
    <source>
        <dbReference type="ARBA" id="ARBA00022898"/>
    </source>
</evidence>
<dbReference type="NCBIfam" id="NF006569">
    <property type="entry name" value="PRK09082.1"/>
    <property type="match status" value="1"/>
</dbReference>
<dbReference type="CDD" id="cd00609">
    <property type="entry name" value="AAT_like"/>
    <property type="match status" value="1"/>
</dbReference>
<feature type="domain" description="Aminotransferase class I/classII large" evidence="6">
    <location>
        <begin position="29"/>
        <end position="378"/>
    </location>
</feature>
<dbReference type="NCBIfam" id="NF009079">
    <property type="entry name" value="PRK12414.1"/>
    <property type="match status" value="1"/>
</dbReference>
<evidence type="ECO:0000313" key="7">
    <source>
        <dbReference type="EMBL" id="PRY54274.1"/>
    </source>
</evidence>
<gene>
    <name evidence="7" type="ORF">B0I27_10240</name>
</gene>
<accession>A0A2T0U8M8</accession>
<dbReference type="InterPro" id="IPR015422">
    <property type="entry name" value="PyrdxlP-dep_Trfase_small"/>
</dbReference>
<dbReference type="FunFam" id="3.40.640.10:FF:000033">
    <property type="entry name" value="Aspartate aminotransferase"/>
    <property type="match status" value="1"/>
</dbReference>
<dbReference type="Gene3D" id="3.40.640.10">
    <property type="entry name" value="Type I PLP-dependent aspartate aminotransferase-like (Major domain)"/>
    <property type="match status" value="1"/>
</dbReference>
<evidence type="ECO:0000313" key="8">
    <source>
        <dbReference type="Proteomes" id="UP000238034"/>
    </source>
</evidence>
<dbReference type="InterPro" id="IPR051326">
    <property type="entry name" value="Kynurenine-oxoglutarate_AT"/>
</dbReference>
<dbReference type="Pfam" id="PF00155">
    <property type="entry name" value="Aminotran_1_2"/>
    <property type="match status" value="1"/>
</dbReference>
<dbReference type="SUPFAM" id="SSF53383">
    <property type="entry name" value="PLP-dependent transferases"/>
    <property type="match status" value="1"/>
</dbReference>
<dbReference type="EMBL" id="PVTH01000002">
    <property type="protein sequence ID" value="PRY54274.1"/>
    <property type="molecule type" value="Genomic_DNA"/>
</dbReference>
<dbReference type="PANTHER" id="PTHR43807">
    <property type="entry name" value="FI04487P"/>
    <property type="match status" value="1"/>
</dbReference>
<comment type="cofactor">
    <cofactor evidence="1">
        <name>pyridoxal 5'-phosphate</name>
        <dbReference type="ChEBI" id="CHEBI:597326"/>
    </cofactor>
</comment>
<comment type="similarity">
    <text evidence="2">Belongs to the class-I pyridoxal-phosphate-dependent aminotransferase family.</text>
</comment>
<dbReference type="InterPro" id="IPR015421">
    <property type="entry name" value="PyrdxlP-dep_Trfase_major"/>
</dbReference>
<comment type="caution">
    <text evidence="7">The sequence shown here is derived from an EMBL/GenBank/DDBJ whole genome shotgun (WGS) entry which is preliminary data.</text>
</comment>
<dbReference type="Gene3D" id="3.90.1150.10">
    <property type="entry name" value="Aspartate Aminotransferase, domain 1"/>
    <property type="match status" value="1"/>
</dbReference>
<evidence type="ECO:0000259" key="6">
    <source>
        <dbReference type="Pfam" id="PF00155"/>
    </source>
</evidence>
<dbReference type="InterPro" id="IPR004839">
    <property type="entry name" value="Aminotransferase_I/II_large"/>
</dbReference>
<dbReference type="PANTHER" id="PTHR43807:SF20">
    <property type="entry name" value="FI04487P"/>
    <property type="match status" value="1"/>
</dbReference>
<dbReference type="Proteomes" id="UP000238034">
    <property type="component" value="Unassembled WGS sequence"/>
</dbReference>
<protein>
    <submittedName>
        <fullName evidence="7">2-keto-4-methylthiobutyrate aminotransferase</fullName>
    </submittedName>
</protein>
<dbReference type="OrthoDB" id="9802328at2"/>
<dbReference type="InterPro" id="IPR015424">
    <property type="entry name" value="PyrdxlP-dep_Trfase"/>
</dbReference>
<dbReference type="GO" id="GO:0005737">
    <property type="term" value="C:cytoplasm"/>
    <property type="evidence" value="ECO:0007669"/>
    <property type="project" value="TreeGrafter"/>
</dbReference>
<proteinExistence type="inferred from homology"/>
<evidence type="ECO:0000256" key="3">
    <source>
        <dbReference type="ARBA" id="ARBA00022576"/>
    </source>
</evidence>
<dbReference type="RefSeq" id="WP_106291341.1">
    <property type="nucleotide sequence ID" value="NZ_PVTH01000002.1"/>
</dbReference>
<organism evidence="7 8">
    <name type="scientific">Arcticibacter pallidicorallinus</name>
    <dbReference type="NCBI Taxonomy" id="1259464"/>
    <lineage>
        <taxon>Bacteria</taxon>
        <taxon>Pseudomonadati</taxon>
        <taxon>Bacteroidota</taxon>
        <taxon>Sphingobacteriia</taxon>
        <taxon>Sphingobacteriales</taxon>
        <taxon>Sphingobacteriaceae</taxon>
        <taxon>Arcticibacter</taxon>
    </lineage>
</organism>
<evidence type="ECO:0000256" key="2">
    <source>
        <dbReference type="ARBA" id="ARBA00007441"/>
    </source>
</evidence>
<sequence>MIHLTSKLPSSGTTIFTVMSKLAHESGAINLSQGYPDFDCNPELINLVNKHMRAGHNQYAPMAGVDMLRERISEKVNRLYGASYDPETEVTVTAGGTQAIFTAIAALVHPNDEVIVFDPAYDSYAPAVKLVGGFVKSYELSPPIYKIDWKAVRKLISAHTRMIILNTPQNPTGTTLKEEDIQELIAITRNTDILILSDEVYEHMIYDGRQHLSMARYPELQERSLICASFGKLFHNTGWKTGYCMAPATLTDEFRKVHQYQVFSVNTPVQHAIANYLADESHYEGLSAFYQAKRDFFAELMQGSRFKLLECEGSYFQTARFDRISGERDTEFARRLTTEFGVAAIPVSAFYAKGSDFGIVRFCFAKKDETLERAAEKLQKV</sequence>
<dbReference type="GO" id="GO:0016212">
    <property type="term" value="F:kynurenine-oxoglutarate transaminase activity"/>
    <property type="evidence" value="ECO:0007669"/>
    <property type="project" value="TreeGrafter"/>
</dbReference>
<evidence type="ECO:0000256" key="1">
    <source>
        <dbReference type="ARBA" id="ARBA00001933"/>
    </source>
</evidence>
<name>A0A2T0U8M8_9SPHI</name>
<dbReference type="GO" id="GO:0030170">
    <property type="term" value="F:pyridoxal phosphate binding"/>
    <property type="evidence" value="ECO:0007669"/>
    <property type="project" value="InterPro"/>
</dbReference>
<dbReference type="AlphaFoldDB" id="A0A2T0U8M8"/>
<keyword evidence="4 7" id="KW-0808">Transferase</keyword>
<reference evidence="7 8" key="1">
    <citation type="submission" date="2018-03" db="EMBL/GenBank/DDBJ databases">
        <title>Genomic Encyclopedia of Type Strains, Phase III (KMG-III): the genomes of soil and plant-associated and newly described type strains.</title>
        <authorList>
            <person name="Whitman W."/>
        </authorList>
    </citation>
    <scope>NUCLEOTIDE SEQUENCE [LARGE SCALE GENOMIC DNA]</scope>
    <source>
        <strain evidence="7 8">CGMCC 1.9313</strain>
    </source>
</reference>
<keyword evidence="3 7" id="KW-0032">Aminotransferase</keyword>